<comment type="caution">
    <text evidence="2">The sequence shown here is derived from an EMBL/GenBank/DDBJ whole genome shotgun (WGS) entry which is preliminary data.</text>
</comment>
<feature type="transmembrane region" description="Helical" evidence="1">
    <location>
        <begin position="118"/>
        <end position="141"/>
    </location>
</feature>
<evidence type="ECO:0000256" key="1">
    <source>
        <dbReference type="SAM" id="Phobius"/>
    </source>
</evidence>
<dbReference type="RefSeq" id="WP_267771906.1">
    <property type="nucleotide sequence ID" value="NZ_JAPNKE010000002.1"/>
</dbReference>
<organism evidence="2 3">
    <name type="scientific">Nannocystis pusilla</name>
    <dbReference type="NCBI Taxonomy" id="889268"/>
    <lineage>
        <taxon>Bacteria</taxon>
        <taxon>Pseudomonadati</taxon>
        <taxon>Myxococcota</taxon>
        <taxon>Polyangia</taxon>
        <taxon>Nannocystales</taxon>
        <taxon>Nannocystaceae</taxon>
        <taxon>Nannocystis</taxon>
    </lineage>
</organism>
<feature type="transmembrane region" description="Helical" evidence="1">
    <location>
        <begin position="77"/>
        <end position="98"/>
    </location>
</feature>
<dbReference type="EMBL" id="JAPNKE010000002">
    <property type="protein sequence ID" value="MCY1009246.1"/>
    <property type="molecule type" value="Genomic_DNA"/>
</dbReference>
<proteinExistence type="predicted"/>
<accession>A0A9X3F0M3</accession>
<sequence>MHLALSFVVALAVPAPQGDVGGSLAPVLEQPRRTEGVGLLTVGALAGAAGLGLGLASAPDMASLENCVDCPRRLPPTMFAAVALNTASLGLLAAGAGLRGRLRGSHDAVRGPSRGAGVPWISLGSLVTASGVLLVAGGLGWQYAESSRASATPWMLLQLGLSSVVGGSALLVYGLTYQRFRGMFRGARLQMAPQLGERQIGLALVGRF</sequence>
<keyword evidence="1" id="KW-0472">Membrane</keyword>
<evidence type="ECO:0000313" key="2">
    <source>
        <dbReference type="EMBL" id="MCY1009246.1"/>
    </source>
</evidence>
<reference evidence="2" key="1">
    <citation type="submission" date="2022-11" db="EMBL/GenBank/DDBJ databases">
        <title>Minimal conservation of predation-associated metabolite biosynthetic gene clusters underscores biosynthetic potential of Myxococcota including descriptions for ten novel species: Archangium lansinium sp. nov., Myxococcus landrumus sp. nov., Nannocystis bai.</title>
        <authorList>
            <person name="Ahearne A."/>
            <person name="Stevens C."/>
            <person name="Phillips K."/>
        </authorList>
    </citation>
    <scope>NUCLEOTIDE SEQUENCE</scope>
    <source>
        <strain evidence="2">Na p29</strain>
    </source>
</reference>
<feature type="transmembrane region" description="Helical" evidence="1">
    <location>
        <begin position="153"/>
        <end position="175"/>
    </location>
</feature>
<dbReference type="AlphaFoldDB" id="A0A9X3F0M3"/>
<feature type="transmembrane region" description="Helical" evidence="1">
    <location>
        <begin position="37"/>
        <end position="56"/>
    </location>
</feature>
<gene>
    <name evidence="2" type="ORF">OV079_27500</name>
</gene>
<keyword evidence="1" id="KW-0812">Transmembrane</keyword>
<evidence type="ECO:0000313" key="3">
    <source>
        <dbReference type="Proteomes" id="UP001150924"/>
    </source>
</evidence>
<protein>
    <submittedName>
        <fullName evidence="2">Uncharacterized protein</fullName>
    </submittedName>
</protein>
<keyword evidence="3" id="KW-1185">Reference proteome</keyword>
<name>A0A9X3F0M3_9BACT</name>
<dbReference type="Proteomes" id="UP001150924">
    <property type="component" value="Unassembled WGS sequence"/>
</dbReference>
<keyword evidence="1" id="KW-1133">Transmembrane helix</keyword>